<evidence type="ECO:0000256" key="4">
    <source>
        <dbReference type="ARBA" id="ARBA00022801"/>
    </source>
</evidence>
<dbReference type="RefSeq" id="WP_207980951.1">
    <property type="nucleotide sequence ID" value="NZ_JAGDEL010000019.1"/>
</dbReference>
<dbReference type="InterPro" id="IPR017853">
    <property type="entry name" value="GH"/>
</dbReference>
<evidence type="ECO:0000313" key="10">
    <source>
        <dbReference type="EMBL" id="MBO1514022.1"/>
    </source>
</evidence>
<evidence type="ECO:0000256" key="5">
    <source>
        <dbReference type="ARBA" id="ARBA00023277"/>
    </source>
</evidence>
<sequence length="337" mass="39475">MSQLQSKLNIPSFSDVYSDFFSIGAAINQRTIENSKQLLTKHFNSITAENDMKPENLQPEENKFTFEKADQFVAFAEEHKMKMRGHTLVWHNQTPDWMFTTPDGSVAKRELLLDRMQTHISTVVGRYKGRIHSWDVVNEVIDDSENFFLRKSTYLDIVGEDFIEKSFRFAHEADPKALLFYNDYNESHPQKRDKIYKLVKSLLEKDVPLHGIGMQAHWNLTSPTLDNIRAAIEKYASLGLQIQLTELDVSVFDTTDRRTDLKDPMTEMVALQEERYEQLFALLREYRDVISCVTFWGVADDYTWLDNFPVRGRKNWPLLFDDNQLPKQAFHKITSFR</sequence>
<keyword evidence="6 8" id="KW-0326">Glycosidase</keyword>
<evidence type="ECO:0000256" key="6">
    <source>
        <dbReference type="ARBA" id="ARBA00023295"/>
    </source>
</evidence>
<keyword evidence="4 8" id="KW-0378">Hydrolase</keyword>
<evidence type="ECO:0000313" key="11">
    <source>
        <dbReference type="Proteomes" id="UP000663981"/>
    </source>
</evidence>
<dbReference type="SMART" id="SM00633">
    <property type="entry name" value="Glyco_10"/>
    <property type="match status" value="1"/>
</dbReference>
<comment type="pathway">
    <text evidence="2">Glycan degradation; xylan degradation.</text>
</comment>
<dbReference type="Gene3D" id="3.20.20.80">
    <property type="entry name" value="Glycosidases"/>
    <property type="match status" value="1"/>
</dbReference>
<proteinExistence type="inferred from homology"/>
<comment type="caution">
    <text evidence="10">The sequence shown here is derived from an EMBL/GenBank/DDBJ whole genome shotgun (WGS) entry which is preliminary data.</text>
</comment>
<evidence type="ECO:0000259" key="9">
    <source>
        <dbReference type="PROSITE" id="PS51760"/>
    </source>
</evidence>
<dbReference type="InterPro" id="IPR044846">
    <property type="entry name" value="GH10"/>
</dbReference>
<gene>
    <name evidence="10" type="ORF">I7822_20585</name>
</gene>
<keyword evidence="5 8" id="KW-0119">Carbohydrate metabolism</keyword>
<keyword evidence="3" id="KW-0858">Xylan degradation</keyword>
<evidence type="ECO:0000256" key="2">
    <source>
        <dbReference type="ARBA" id="ARBA00004851"/>
    </source>
</evidence>
<keyword evidence="7 8" id="KW-0624">Polysaccharide degradation</keyword>
<comment type="catalytic activity">
    <reaction evidence="1 8">
        <text>Endohydrolysis of (1-&gt;4)-beta-D-xylosidic linkages in xylans.</text>
        <dbReference type="EC" id="3.2.1.8"/>
    </reaction>
</comment>
<dbReference type="PANTHER" id="PTHR31490:SF90">
    <property type="entry name" value="ENDO-1,4-BETA-XYLANASE A"/>
    <property type="match status" value="1"/>
</dbReference>
<reference evidence="10 11" key="1">
    <citation type="submission" date="2021-03" db="EMBL/GenBank/DDBJ databases">
        <title>Whole genome sequence of Metabacillus bambusae BG109.</title>
        <authorList>
            <person name="Jeong J.W."/>
        </authorList>
    </citation>
    <scope>NUCLEOTIDE SEQUENCE [LARGE SCALE GENOMIC DNA]</scope>
    <source>
        <strain evidence="10 11">BG109</strain>
    </source>
</reference>
<evidence type="ECO:0000256" key="7">
    <source>
        <dbReference type="ARBA" id="ARBA00023326"/>
    </source>
</evidence>
<dbReference type="PROSITE" id="PS51760">
    <property type="entry name" value="GH10_2"/>
    <property type="match status" value="1"/>
</dbReference>
<keyword evidence="11" id="KW-1185">Reference proteome</keyword>
<dbReference type="EMBL" id="JAGDEL010000019">
    <property type="protein sequence ID" value="MBO1514022.1"/>
    <property type="molecule type" value="Genomic_DNA"/>
</dbReference>
<dbReference type="Proteomes" id="UP000663981">
    <property type="component" value="Unassembled WGS sequence"/>
</dbReference>
<evidence type="ECO:0000256" key="1">
    <source>
        <dbReference type="ARBA" id="ARBA00000681"/>
    </source>
</evidence>
<dbReference type="EC" id="3.2.1.8" evidence="8"/>
<organism evidence="10 11">
    <name type="scientific">Metabacillus bambusae</name>
    <dbReference type="NCBI Taxonomy" id="2795218"/>
    <lineage>
        <taxon>Bacteria</taxon>
        <taxon>Bacillati</taxon>
        <taxon>Bacillota</taxon>
        <taxon>Bacilli</taxon>
        <taxon>Bacillales</taxon>
        <taxon>Bacillaceae</taxon>
        <taxon>Metabacillus</taxon>
    </lineage>
</organism>
<evidence type="ECO:0000256" key="3">
    <source>
        <dbReference type="ARBA" id="ARBA00022651"/>
    </source>
</evidence>
<accession>A0ABS3N6W8</accession>
<evidence type="ECO:0000256" key="8">
    <source>
        <dbReference type="RuleBase" id="RU361174"/>
    </source>
</evidence>
<name>A0ABS3N6W8_9BACI</name>
<comment type="similarity">
    <text evidence="8">Belongs to the glycosyl hydrolase 10 (cellulase F) family.</text>
</comment>
<dbReference type="SUPFAM" id="SSF51445">
    <property type="entry name" value="(Trans)glycosidases"/>
    <property type="match status" value="1"/>
</dbReference>
<feature type="domain" description="GH10" evidence="9">
    <location>
        <begin position="7"/>
        <end position="336"/>
    </location>
</feature>
<dbReference type="Pfam" id="PF00331">
    <property type="entry name" value="Glyco_hydro_10"/>
    <property type="match status" value="1"/>
</dbReference>
<dbReference type="InterPro" id="IPR001000">
    <property type="entry name" value="GH10_dom"/>
</dbReference>
<protein>
    <recommendedName>
        <fullName evidence="8">Beta-xylanase</fullName>
        <ecNumber evidence="8">3.2.1.8</ecNumber>
    </recommendedName>
</protein>
<dbReference type="PRINTS" id="PR00134">
    <property type="entry name" value="GLHYDRLASE10"/>
</dbReference>
<dbReference type="PANTHER" id="PTHR31490">
    <property type="entry name" value="GLYCOSYL HYDROLASE"/>
    <property type="match status" value="1"/>
</dbReference>